<dbReference type="Proteomes" id="UP000247681">
    <property type="component" value="Unassembled WGS sequence"/>
</dbReference>
<reference evidence="1 2" key="1">
    <citation type="submission" date="2018-05" db="EMBL/GenBank/DDBJ databases">
        <title>Flavobacterium sp. strain IMCC34758, incomplete genome.</title>
        <authorList>
            <person name="Joung Y."/>
        </authorList>
    </citation>
    <scope>NUCLEOTIDE SEQUENCE [LARGE SCALE GENOMIC DNA]</scope>
    <source>
        <strain evidence="1 2">IMCC34758</strain>
    </source>
</reference>
<dbReference type="RefSeq" id="WP_110345880.1">
    <property type="nucleotide sequence ID" value="NZ_QJHL01000001.1"/>
</dbReference>
<name>A0A2V4CMD9_9FLAO</name>
<keyword evidence="2" id="KW-1185">Reference proteome</keyword>
<evidence type="ECO:0000313" key="2">
    <source>
        <dbReference type="Proteomes" id="UP000247681"/>
    </source>
</evidence>
<comment type="caution">
    <text evidence="1">The sequence shown here is derived from an EMBL/GenBank/DDBJ whole genome shotgun (WGS) entry which is preliminary data.</text>
</comment>
<dbReference type="EMBL" id="QJHL01000001">
    <property type="protein sequence ID" value="PXY46874.1"/>
    <property type="molecule type" value="Genomic_DNA"/>
</dbReference>
<proteinExistence type="predicted"/>
<gene>
    <name evidence="1" type="ORF">DMB68_06925</name>
</gene>
<organism evidence="1 2">
    <name type="scientific">Flavobacterium hydrophilum</name>
    <dbReference type="NCBI Taxonomy" id="2211445"/>
    <lineage>
        <taxon>Bacteria</taxon>
        <taxon>Pseudomonadati</taxon>
        <taxon>Bacteroidota</taxon>
        <taxon>Flavobacteriia</taxon>
        <taxon>Flavobacteriales</taxon>
        <taxon>Flavobacteriaceae</taxon>
        <taxon>Flavobacterium</taxon>
    </lineage>
</organism>
<dbReference type="OrthoDB" id="1363854at2"/>
<dbReference type="AlphaFoldDB" id="A0A2V4CMD9"/>
<accession>A0A2V4CMD9</accession>
<protein>
    <submittedName>
        <fullName evidence="1">Uncharacterized protein</fullName>
    </submittedName>
</protein>
<sequence>MQGIDAKEHKNMLEAFRRFEELSSVIKDKITIDEEIKTREGMEELRDNYQHFKYLLSELETCIKGYEKKRKSVQSVLYKSIRKMNSEIKKNPAKEAK</sequence>
<evidence type="ECO:0000313" key="1">
    <source>
        <dbReference type="EMBL" id="PXY46874.1"/>
    </source>
</evidence>